<dbReference type="AlphaFoldDB" id="A0AAV1YNV6"/>
<reference evidence="2 3" key="1">
    <citation type="submission" date="2024-03" db="EMBL/GenBank/DDBJ databases">
        <authorList>
            <person name="Martinez-Hernandez J."/>
        </authorList>
    </citation>
    <scope>NUCLEOTIDE SEQUENCE [LARGE SCALE GENOMIC DNA]</scope>
</reference>
<dbReference type="CDD" id="cd03062">
    <property type="entry name" value="TRX_Fd_Sucrase"/>
    <property type="match status" value="1"/>
</dbReference>
<comment type="caution">
    <text evidence="2">The sequence shown here is derived from an EMBL/GenBank/DDBJ whole genome shotgun (WGS) entry which is preliminary data.</text>
</comment>
<dbReference type="Pfam" id="PF06999">
    <property type="entry name" value="Suc_Fer-like"/>
    <property type="match status" value="1"/>
</dbReference>
<accession>A0AAV1YNV6</accession>
<feature type="region of interest" description="Disordered" evidence="1">
    <location>
        <begin position="22"/>
        <end position="41"/>
    </location>
</feature>
<evidence type="ECO:0000256" key="1">
    <source>
        <dbReference type="SAM" id="MobiDB-lite"/>
    </source>
</evidence>
<proteinExistence type="predicted"/>
<dbReference type="InterPro" id="IPR009737">
    <property type="entry name" value="Aim32/Apd1-like"/>
</dbReference>
<evidence type="ECO:0000313" key="3">
    <source>
        <dbReference type="Proteomes" id="UP001497480"/>
    </source>
</evidence>
<evidence type="ECO:0008006" key="4">
    <source>
        <dbReference type="Google" id="ProtNLM"/>
    </source>
</evidence>
<dbReference type="InterPro" id="IPR036249">
    <property type="entry name" value="Thioredoxin-like_sf"/>
</dbReference>
<dbReference type="Gene3D" id="3.40.30.10">
    <property type="entry name" value="Glutaredoxin"/>
    <property type="match status" value="1"/>
</dbReference>
<dbReference type="Proteomes" id="UP001497480">
    <property type="component" value="Unassembled WGS sequence"/>
</dbReference>
<dbReference type="FunFam" id="3.40.30.10:FF:000213">
    <property type="entry name" value="APD1p protein"/>
    <property type="match status" value="1"/>
</dbReference>
<gene>
    <name evidence="2" type="ORF">LLUT_LOCUS36131</name>
</gene>
<sequence>MSDLYYHNRTEQDDVEEHNLYYHNRTRRRRRTQPRPAIISQPLSPNTLRYLTLMSIEKGNRVNQRKVEDISTYMFKNHSSTSSSSYCSSSQITSASGNDGVISGTGESEFGFTRIDLRKSSIVGSVEFYRRHVFLCYKKPEVWPPRIEASDFDRLPRWLHAAVVARKKDMNKETCLTICEGDDKTETQNGDLLIFPDMIRYRRLTHFDVESFVEEVLVNDGEWPPGKPEALEASYVFVCSHGSHDRRCGVCGPILVSRFREEVELHGLQGKVFVSPCSNIGQHHDAGNVIIFGSTINGEVTGHWYGYVAPEDVSVLLQQHIIKGKIVESLWRGQMGLSENEQKKSQEQRLQFNGKRGLEKSTEVLMQMKDNEKSTVACRSPDNFVSFCQENDDSSHYQNHLSIERIENHHAFAMEAKLLADNESNDNTIFRINRGKRASHKFHFMSTELDSWEREDTYAAIAVVCAAASVAFAYSCYKFQ</sequence>
<dbReference type="SUPFAM" id="SSF52833">
    <property type="entry name" value="Thioredoxin-like"/>
    <property type="match status" value="1"/>
</dbReference>
<feature type="compositionally biased region" description="Basic residues" evidence="1">
    <location>
        <begin position="24"/>
        <end position="33"/>
    </location>
</feature>
<keyword evidence="3" id="KW-1185">Reference proteome</keyword>
<dbReference type="PANTHER" id="PTHR31902:SF14">
    <property type="entry name" value="ACTIN PATCHES DISTAL PROTEIN 1"/>
    <property type="match status" value="1"/>
</dbReference>
<dbReference type="EMBL" id="CAXHTB010000026">
    <property type="protein sequence ID" value="CAL0335071.1"/>
    <property type="molecule type" value="Genomic_DNA"/>
</dbReference>
<dbReference type="PANTHER" id="PTHR31902">
    <property type="entry name" value="ACTIN PATCHES DISTAL PROTEIN 1"/>
    <property type="match status" value="1"/>
</dbReference>
<name>A0AAV1YNV6_LUPLU</name>
<organism evidence="2 3">
    <name type="scientific">Lupinus luteus</name>
    <name type="common">European yellow lupine</name>
    <dbReference type="NCBI Taxonomy" id="3873"/>
    <lineage>
        <taxon>Eukaryota</taxon>
        <taxon>Viridiplantae</taxon>
        <taxon>Streptophyta</taxon>
        <taxon>Embryophyta</taxon>
        <taxon>Tracheophyta</taxon>
        <taxon>Spermatophyta</taxon>
        <taxon>Magnoliopsida</taxon>
        <taxon>eudicotyledons</taxon>
        <taxon>Gunneridae</taxon>
        <taxon>Pentapetalae</taxon>
        <taxon>rosids</taxon>
        <taxon>fabids</taxon>
        <taxon>Fabales</taxon>
        <taxon>Fabaceae</taxon>
        <taxon>Papilionoideae</taxon>
        <taxon>50 kb inversion clade</taxon>
        <taxon>genistoids sensu lato</taxon>
        <taxon>core genistoids</taxon>
        <taxon>Genisteae</taxon>
        <taxon>Lupinus</taxon>
    </lineage>
</organism>
<evidence type="ECO:0000313" key="2">
    <source>
        <dbReference type="EMBL" id="CAL0335071.1"/>
    </source>
</evidence>
<protein>
    <recommendedName>
        <fullName evidence="4">Altered inheritance of mitochondria protein 32</fullName>
    </recommendedName>
</protein>